<keyword evidence="2 6" id="KW-0812">Transmembrane</keyword>
<name>A0ABV1TWB2_9ACTN</name>
<dbReference type="SUPFAM" id="SSF103473">
    <property type="entry name" value="MFS general substrate transporter"/>
    <property type="match status" value="1"/>
</dbReference>
<dbReference type="InterPro" id="IPR051788">
    <property type="entry name" value="MFS_Transporter"/>
</dbReference>
<dbReference type="RefSeq" id="WP_351698144.1">
    <property type="nucleotide sequence ID" value="NZ_JBEOZM010000035.1"/>
</dbReference>
<keyword evidence="3 6" id="KW-1133">Transmembrane helix</keyword>
<dbReference type="PANTHER" id="PTHR23514">
    <property type="entry name" value="BYPASS OF STOP CODON PROTEIN 6"/>
    <property type="match status" value="1"/>
</dbReference>
<dbReference type="Pfam" id="PF07690">
    <property type="entry name" value="MFS_1"/>
    <property type="match status" value="1"/>
</dbReference>
<evidence type="ECO:0000259" key="7">
    <source>
        <dbReference type="PROSITE" id="PS50850"/>
    </source>
</evidence>
<dbReference type="EMBL" id="JBEOZM010000035">
    <property type="protein sequence ID" value="MER6273794.1"/>
    <property type="molecule type" value="Genomic_DNA"/>
</dbReference>
<dbReference type="Proteomes" id="UP001490365">
    <property type="component" value="Unassembled WGS sequence"/>
</dbReference>
<feature type="transmembrane region" description="Helical" evidence="6">
    <location>
        <begin position="308"/>
        <end position="330"/>
    </location>
</feature>
<dbReference type="Gene3D" id="1.20.1250.20">
    <property type="entry name" value="MFS general substrate transporter like domains"/>
    <property type="match status" value="1"/>
</dbReference>
<dbReference type="InterPro" id="IPR020846">
    <property type="entry name" value="MFS_dom"/>
</dbReference>
<reference evidence="8 9" key="1">
    <citation type="submission" date="2024-06" db="EMBL/GenBank/DDBJ databases">
        <title>The Natural Products Discovery Center: Release of the First 8490 Sequenced Strains for Exploring Actinobacteria Biosynthetic Diversity.</title>
        <authorList>
            <person name="Kalkreuter E."/>
            <person name="Kautsar S.A."/>
            <person name="Yang D."/>
            <person name="Bader C.D."/>
            <person name="Teijaro C.N."/>
            <person name="Fluegel L."/>
            <person name="Davis C.M."/>
            <person name="Simpson J.R."/>
            <person name="Lauterbach L."/>
            <person name="Steele A.D."/>
            <person name="Gui C."/>
            <person name="Meng S."/>
            <person name="Li G."/>
            <person name="Viehrig K."/>
            <person name="Ye F."/>
            <person name="Su P."/>
            <person name="Kiefer A.F."/>
            <person name="Nichols A."/>
            <person name="Cepeda A.J."/>
            <person name="Yan W."/>
            <person name="Fan B."/>
            <person name="Jiang Y."/>
            <person name="Adhikari A."/>
            <person name="Zheng C.-J."/>
            <person name="Schuster L."/>
            <person name="Cowan T.M."/>
            <person name="Smanski M.J."/>
            <person name="Chevrette M.G."/>
            <person name="De Carvalho L.P.S."/>
            <person name="Shen B."/>
        </authorList>
    </citation>
    <scope>NUCLEOTIDE SEQUENCE [LARGE SCALE GENOMIC DNA]</scope>
    <source>
        <strain evidence="8 9">NPDC001694</strain>
    </source>
</reference>
<evidence type="ECO:0000313" key="8">
    <source>
        <dbReference type="EMBL" id="MER6273794.1"/>
    </source>
</evidence>
<dbReference type="InterPro" id="IPR011701">
    <property type="entry name" value="MFS"/>
</dbReference>
<feature type="transmembrane region" description="Helical" evidence="6">
    <location>
        <begin position="284"/>
        <end position="302"/>
    </location>
</feature>
<feature type="transmembrane region" description="Helical" evidence="6">
    <location>
        <begin position="75"/>
        <end position="93"/>
    </location>
</feature>
<feature type="region of interest" description="Disordered" evidence="5">
    <location>
        <begin position="394"/>
        <end position="429"/>
    </location>
</feature>
<accession>A0ABV1TWB2</accession>
<dbReference type="PROSITE" id="PS50850">
    <property type="entry name" value="MFS"/>
    <property type="match status" value="1"/>
</dbReference>
<evidence type="ECO:0000313" key="9">
    <source>
        <dbReference type="Proteomes" id="UP001490365"/>
    </source>
</evidence>
<comment type="caution">
    <text evidence="8">The sequence shown here is derived from an EMBL/GenBank/DDBJ whole genome shotgun (WGS) entry which is preliminary data.</text>
</comment>
<comment type="subcellular location">
    <subcellularLocation>
        <location evidence="1">Cell membrane</location>
        <topology evidence="1">Multi-pass membrane protein</topology>
    </subcellularLocation>
</comment>
<sequence>MTDRAVHRRRRALFLLFFLPGIAMSSWVTRTPDVRDQLGLSTGQMGLVLFGLSLGSMIGILCSGRFVSRFGTRPVIALGTALIIAGTVVIGVGSAVPSAALVSAGLCLFGAGMGGGEVAINVDGADVERITGTTVLPTLHGCFSLGTVIGGAAGMAATAAAVPVHWHLTVVALVATGILVHALRAVPAGTGISAALSMPGPGPGPARRSKPQVWKDRKLLLIGAIVLAMALAEGAANDWLPLLMVDGHGLDAATGSLVYVGFAAAMTLGRFSGSFFLGRFGRAAVVRASAVSGAAGLLLVIFSDNAGVAATAVLFWGLGASLGFPVALSAAGDSGPDQTARVSLVAIIGYVAFLVGPPALGFLGDHYGLRSAMVAVLVFVASAILIARAADTHDRTTDGTRDGTAAAVDTPQRRQPSTDSAEHQQGDRS</sequence>
<evidence type="ECO:0000256" key="4">
    <source>
        <dbReference type="ARBA" id="ARBA00023136"/>
    </source>
</evidence>
<dbReference type="PANTHER" id="PTHR23514:SF13">
    <property type="entry name" value="INNER MEMBRANE PROTEIN YBJJ"/>
    <property type="match status" value="1"/>
</dbReference>
<feature type="transmembrane region" description="Helical" evidence="6">
    <location>
        <begin position="219"/>
        <end position="236"/>
    </location>
</feature>
<feature type="transmembrane region" description="Helical" evidence="6">
    <location>
        <begin position="342"/>
        <end position="363"/>
    </location>
</feature>
<feature type="transmembrane region" description="Helical" evidence="6">
    <location>
        <begin position="170"/>
        <end position="198"/>
    </location>
</feature>
<dbReference type="InterPro" id="IPR036259">
    <property type="entry name" value="MFS_trans_sf"/>
</dbReference>
<feature type="transmembrane region" description="Helical" evidence="6">
    <location>
        <begin position="256"/>
        <end position="277"/>
    </location>
</feature>
<feature type="transmembrane region" description="Helical" evidence="6">
    <location>
        <begin position="369"/>
        <end position="387"/>
    </location>
</feature>
<organism evidence="8 9">
    <name type="scientific">Streptomyces sp. 900105755</name>
    <dbReference type="NCBI Taxonomy" id="3154389"/>
    <lineage>
        <taxon>Bacteria</taxon>
        <taxon>Bacillati</taxon>
        <taxon>Actinomycetota</taxon>
        <taxon>Actinomycetes</taxon>
        <taxon>Kitasatosporales</taxon>
        <taxon>Streptomycetaceae</taxon>
        <taxon>Streptomyces</taxon>
    </lineage>
</organism>
<evidence type="ECO:0000256" key="1">
    <source>
        <dbReference type="ARBA" id="ARBA00004651"/>
    </source>
</evidence>
<keyword evidence="4 6" id="KW-0472">Membrane</keyword>
<feature type="transmembrane region" description="Helical" evidence="6">
    <location>
        <begin position="141"/>
        <end position="164"/>
    </location>
</feature>
<evidence type="ECO:0000256" key="2">
    <source>
        <dbReference type="ARBA" id="ARBA00022692"/>
    </source>
</evidence>
<proteinExistence type="predicted"/>
<gene>
    <name evidence="8" type="ORF">ABT211_42035</name>
</gene>
<evidence type="ECO:0000256" key="3">
    <source>
        <dbReference type="ARBA" id="ARBA00022989"/>
    </source>
</evidence>
<feature type="compositionally biased region" description="Basic and acidic residues" evidence="5">
    <location>
        <begin position="420"/>
        <end position="429"/>
    </location>
</feature>
<evidence type="ECO:0000256" key="5">
    <source>
        <dbReference type="SAM" id="MobiDB-lite"/>
    </source>
</evidence>
<feature type="transmembrane region" description="Helical" evidence="6">
    <location>
        <begin position="41"/>
        <end position="63"/>
    </location>
</feature>
<feature type="domain" description="Major facilitator superfamily (MFS) profile" evidence="7">
    <location>
        <begin position="9"/>
        <end position="393"/>
    </location>
</feature>
<evidence type="ECO:0000256" key="6">
    <source>
        <dbReference type="SAM" id="Phobius"/>
    </source>
</evidence>
<keyword evidence="9" id="KW-1185">Reference proteome</keyword>
<feature type="transmembrane region" description="Helical" evidence="6">
    <location>
        <begin position="99"/>
        <end position="120"/>
    </location>
</feature>
<protein>
    <submittedName>
        <fullName evidence="8">MFS transporter</fullName>
    </submittedName>
</protein>
<dbReference type="CDD" id="cd17393">
    <property type="entry name" value="MFS_MosC_like"/>
    <property type="match status" value="1"/>
</dbReference>